<comment type="caution">
    <text evidence="6">The sequence shown here is derived from an EMBL/GenBank/DDBJ whole genome shotgun (WGS) entry which is preliminary data.</text>
</comment>
<dbReference type="GO" id="GO:0009279">
    <property type="term" value="C:cell outer membrane"/>
    <property type="evidence" value="ECO:0007669"/>
    <property type="project" value="UniProtKB-SubCell"/>
</dbReference>
<dbReference type="Pfam" id="PF05818">
    <property type="entry name" value="TraT"/>
    <property type="match status" value="1"/>
</dbReference>
<dbReference type="AlphaFoldDB" id="A0A3B8N860"/>
<gene>
    <name evidence="6" type="ORF">DCE01_02570</name>
</gene>
<sequence>MIGKIITEAKQGTATTIHTEQQINTNYQLYRTKLAVTATQTNLKKDEAAREIVDKISQQIAGIF</sequence>
<evidence type="ECO:0000313" key="7">
    <source>
        <dbReference type="Proteomes" id="UP000257240"/>
    </source>
</evidence>
<name>A0A3B8N860_9BACT</name>
<dbReference type="Proteomes" id="UP000257240">
    <property type="component" value="Unassembled WGS sequence"/>
</dbReference>
<evidence type="ECO:0000256" key="2">
    <source>
        <dbReference type="ARBA" id="ARBA00022729"/>
    </source>
</evidence>
<dbReference type="EMBL" id="DLVE01000031">
    <property type="protein sequence ID" value="HAA83661.1"/>
    <property type="molecule type" value="Genomic_DNA"/>
</dbReference>
<comment type="subcellular location">
    <subcellularLocation>
        <location evidence="1">Cell outer membrane</location>
        <topology evidence="1">Lipid-anchor</topology>
    </subcellularLocation>
</comment>
<protein>
    <submittedName>
        <fullName evidence="6">Uncharacterized protein</fullName>
    </submittedName>
</protein>
<keyword evidence="2" id="KW-0732">Signal</keyword>
<evidence type="ECO:0000256" key="5">
    <source>
        <dbReference type="ARBA" id="ARBA00023288"/>
    </source>
</evidence>
<keyword evidence="4" id="KW-0564">Palmitate</keyword>
<organism evidence="6 7">
    <name type="scientific">Thermodesulfobacterium commune</name>
    <dbReference type="NCBI Taxonomy" id="1741"/>
    <lineage>
        <taxon>Bacteria</taxon>
        <taxon>Pseudomonadati</taxon>
        <taxon>Thermodesulfobacteriota</taxon>
        <taxon>Thermodesulfobacteria</taxon>
        <taxon>Thermodesulfobacteriales</taxon>
        <taxon>Thermodesulfobacteriaceae</taxon>
        <taxon>Thermodesulfobacterium</taxon>
    </lineage>
</organism>
<evidence type="ECO:0000313" key="6">
    <source>
        <dbReference type="EMBL" id="HAA83661.1"/>
    </source>
</evidence>
<evidence type="ECO:0000256" key="4">
    <source>
        <dbReference type="ARBA" id="ARBA00023139"/>
    </source>
</evidence>
<evidence type="ECO:0000256" key="3">
    <source>
        <dbReference type="ARBA" id="ARBA00023136"/>
    </source>
</evidence>
<accession>A0A3B8N860</accession>
<dbReference type="InterPro" id="IPR008874">
    <property type="entry name" value="TraT_complement-R"/>
</dbReference>
<reference evidence="6 7" key="1">
    <citation type="journal article" date="2018" name="Nat. Biotechnol.">
        <title>A standardized bacterial taxonomy based on genome phylogeny substantially revises the tree of life.</title>
        <authorList>
            <person name="Parks D.H."/>
            <person name="Chuvochina M."/>
            <person name="Waite D.W."/>
            <person name="Rinke C."/>
            <person name="Skarshewski A."/>
            <person name="Chaumeil P.A."/>
            <person name="Hugenholtz P."/>
        </authorList>
    </citation>
    <scope>NUCLEOTIDE SEQUENCE [LARGE SCALE GENOMIC DNA]</scope>
    <source>
        <strain evidence="6">UBA12529</strain>
    </source>
</reference>
<proteinExistence type="predicted"/>
<keyword evidence="3" id="KW-0472">Membrane</keyword>
<evidence type="ECO:0000256" key="1">
    <source>
        <dbReference type="ARBA" id="ARBA00004459"/>
    </source>
</evidence>
<keyword evidence="5" id="KW-0449">Lipoprotein</keyword>